<dbReference type="InterPro" id="IPR020476">
    <property type="entry name" value="Nudix_hydrolase"/>
</dbReference>
<accession>A0A2H0BKM5</accession>
<evidence type="ECO:0000256" key="1">
    <source>
        <dbReference type="ARBA" id="ARBA00001946"/>
    </source>
</evidence>
<dbReference type="PROSITE" id="PS51462">
    <property type="entry name" value="NUDIX"/>
    <property type="match status" value="1"/>
</dbReference>
<dbReference type="Gene3D" id="3.90.79.10">
    <property type="entry name" value="Nucleoside Triphosphate Pyrophosphohydrolase"/>
    <property type="match status" value="1"/>
</dbReference>
<name>A0A2H0BKM5_9BACT</name>
<dbReference type="PANTHER" id="PTHR43046:SF14">
    <property type="entry name" value="MUTT_NUDIX FAMILY PROTEIN"/>
    <property type="match status" value="1"/>
</dbReference>
<feature type="domain" description="Nudix hydrolase" evidence="3">
    <location>
        <begin position="5"/>
        <end position="122"/>
    </location>
</feature>
<dbReference type="SUPFAM" id="SSF55811">
    <property type="entry name" value="Nudix"/>
    <property type="match status" value="1"/>
</dbReference>
<dbReference type="InterPro" id="IPR015797">
    <property type="entry name" value="NUDIX_hydrolase-like_dom_sf"/>
</dbReference>
<evidence type="ECO:0000313" key="4">
    <source>
        <dbReference type="EMBL" id="PIP57590.1"/>
    </source>
</evidence>
<dbReference type="PANTHER" id="PTHR43046">
    <property type="entry name" value="GDP-MANNOSE MANNOSYL HYDROLASE"/>
    <property type="match status" value="1"/>
</dbReference>
<proteinExistence type="predicted"/>
<protein>
    <recommendedName>
        <fullName evidence="3">Nudix hydrolase domain-containing protein</fullName>
    </recommendedName>
</protein>
<sequence>MKPCPHYVSVACVVKKGNGWLFCKREDNGLWELPGGRIEKGETLFQATKRELFEETGLRAGRFKLRANWIFGSRNIAVIECRDCKGSLHPSSETKEALFLDVFQIDRKIAFYSRNLLKKLSENSHFFTLKAGPFEYWAILRYGWGKTKRLFKRSTKKPVLTK</sequence>
<dbReference type="GO" id="GO:0016787">
    <property type="term" value="F:hydrolase activity"/>
    <property type="evidence" value="ECO:0007669"/>
    <property type="project" value="UniProtKB-KW"/>
</dbReference>
<dbReference type="AlphaFoldDB" id="A0A2H0BKM5"/>
<dbReference type="EMBL" id="PCSW01000068">
    <property type="protein sequence ID" value="PIP57590.1"/>
    <property type="molecule type" value="Genomic_DNA"/>
</dbReference>
<evidence type="ECO:0000313" key="5">
    <source>
        <dbReference type="Proteomes" id="UP000229847"/>
    </source>
</evidence>
<keyword evidence="2" id="KW-0378">Hydrolase</keyword>
<organism evidence="4 5">
    <name type="scientific">Candidatus Woesebacteria bacterium CG22_combo_CG10-13_8_21_14_all_39_10</name>
    <dbReference type="NCBI Taxonomy" id="1975059"/>
    <lineage>
        <taxon>Bacteria</taxon>
        <taxon>Candidatus Woeseibacteriota</taxon>
    </lineage>
</organism>
<reference evidence="4 5" key="1">
    <citation type="submission" date="2017-09" db="EMBL/GenBank/DDBJ databases">
        <title>Depth-based differentiation of microbial function through sediment-hosted aquifers and enrichment of novel symbionts in the deep terrestrial subsurface.</title>
        <authorList>
            <person name="Probst A.J."/>
            <person name="Ladd B."/>
            <person name="Jarett J.K."/>
            <person name="Geller-Mcgrath D.E."/>
            <person name="Sieber C.M."/>
            <person name="Emerson J.B."/>
            <person name="Anantharaman K."/>
            <person name="Thomas B.C."/>
            <person name="Malmstrom R."/>
            <person name="Stieglmeier M."/>
            <person name="Klingl A."/>
            <person name="Woyke T."/>
            <person name="Ryan C.M."/>
            <person name="Banfield J.F."/>
        </authorList>
    </citation>
    <scope>NUCLEOTIDE SEQUENCE [LARGE SCALE GENOMIC DNA]</scope>
    <source>
        <strain evidence="4">CG22_combo_CG10-13_8_21_14_all_39_10</strain>
    </source>
</reference>
<dbReference type="InterPro" id="IPR000086">
    <property type="entry name" value="NUDIX_hydrolase_dom"/>
</dbReference>
<comment type="cofactor">
    <cofactor evidence="1">
        <name>Mg(2+)</name>
        <dbReference type="ChEBI" id="CHEBI:18420"/>
    </cofactor>
</comment>
<dbReference type="PRINTS" id="PR00502">
    <property type="entry name" value="NUDIXFAMILY"/>
</dbReference>
<evidence type="ECO:0000256" key="2">
    <source>
        <dbReference type="ARBA" id="ARBA00022801"/>
    </source>
</evidence>
<comment type="caution">
    <text evidence="4">The sequence shown here is derived from an EMBL/GenBank/DDBJ whole genome shotgun (WGS) entry which is preliminary data.</text>
</comment>
<dbReference type="Pfam" id="PF00293">
    <property type="entry name" value="NUDIX"/>
    <property type="match status" value="1"/>
</dbReference>
<gene>
    <name evidence="4" type="ORF">COX03_02245</name>
</gene>
<dbReference type="Proteomes" id="UP000229847">
    <property type="component" value="Unassembled WGS sequence"/>
</dbReference>
<evidence type="ECO:0000259" key="3">
    <source>
        <dbReference type="PROSITE" id="PS51462"/>
    </source>
</evidence>